<dbReference type="EMBL" id="QXBN01000004">
    <property type="protein sequence ID" value="RIT41229.1"/>
    <property type="molecule type" value="Genomic_DNA"/>
</dbReference>
<organism evidence="1 2">
    <name type="scientific">Mycobacteroides abscessus</name>
    <dbReference type="NCBI Taxonomy" id="36809"/>
    <lineage>
        <taxon>Bacteria</taxon>
        <taxon>Bacillati</taxon>
        <taxon>Actinomycetota</taxon>
        <taxon>Actinomycetes</taxon>
        <taxon>Mycobacteriales</taxon>
        <taxon>Mycobacteriaceae</taxon>
        <taxon>Mycobacteroides</taxon>
    </lineage>
</organism>
<reference evidence="1 2" key="1">
    <citation type="submission" date="2018-08" db="EMBL/GenBank/DDBJ databases">
        <title>Linezolid Resistance in Mycobacterium abscessus: MIC Distribution and Comprehensive Investigation of Resistance Mechanisms.</title>
        <authorList>
            <person name="Ye M."/>
            <person name="Xu L."/>
            <person name="Zou Y."/>
            <person name="Li B."/>
            <person name="Guo Q."/>
            <person name="Zhang Y."/>
            <person name="Zhan M."/>
            <person name="Xu B."/>
            <person name="Yu F."/>
            <person name="Zhang Z."/>
            <person name="Chu H."/>
        </authorList>
    </citation>
    <scope>NUCLEOTIDE SEQUENCE [LARGE SCALE GENOMIC DNA]</scope>
    <source>
        <strain evidence="1 2">G143</strain>
    </source>
</reference>
<protein>
    <submittedName>
        <fullName evidence="1">Uncharacterized protein</fullName>
    </submittedName>
</protein>
<dbReference type="AlphaFoldDB" id="A0ABD7HRT0"/>
<dbReference type="InterPro" id="IPR036390">
    <property type="entry name" value="WH_DNA-bd_sf"/>
</dbReference>
<evidence type="ECO:0000313" key="2">
    <source>
        <dbReference type="Proteomes" id="UP000284557"/>
    </source>
</evidence>
<name>A0ABD7HRT0_9MYCO</name>
<comment type="caution">
    <text evidence="1">The sequence shown here is derived from an EMBL/GenBank/DDBJ whole genome shotgun (WGS) entry which is preliminary data.</text>
</comment>
<gene>
    <name evidence="1" type="ORF">D2E76_07775</name>
</gene>
<dbReference type="SUPFAM" id="SSF46785">
    <property type="entry name" value="Winged helix' DNA-binding domain"/>
    <property type="match status" value="1"/>
</dbReference>
<accession>A0ABD7HRT0</accession>
<sequence>MSGSFAGFEGPGSGFGAFSGAGFGGPGFGGPGFGGSGFGGPGFGGPGLGPGGPAGFGLRIKRAVTASLLLDGPASAAQIVQRVSDATEDEILLPEPVVERVLERLAHKGVVTTEDGVATLTDFGRKVLAKRGITSQTAQALRAKVFPKLVNVLKLRSGLAEIAGLARVIAITGTDEQKEKLAEAGATLLATVNDVKRSLQSAVA</sequence>
<dbReference type="Proteomes" id="UP000284557">
    <property type="component" value="Unassembled WGS sequence"/>
</dbReference>
<proteinExistence type="predicted"/>
<dbReference type="RefSeq" id="WP_100481103.1">
    <property type="nucleotide sequence ID" value="NZ_QDET01000003.1"/>
</dbReference>
<evidence type="ECO:0000313" key="1">
    <source>
        <dbReference type="EMBL" id="RIT41229.1"/>
    </source>
</evidence>